<keyword evidence="8" id="KW-1185">Reference proteome</keyword>
<keyword evidence="2" id="KW-1188">Viral release from host cell</keyword>
<comment type="caution">
    <text evidence="7">The sequence shown here is derived from an EMBL/GenBank/DDBJ whole genome shotgun (WGS) entry which is preliminary data.</text>
</comment>
<keyword evidence="3" id="KW-0645">Protease</keyword>
<dbReference type="Gene3D" id="3.30.2400.10">
    <property type="entry name" value="Major capsid protein gp5"/>
    <property type="match status" value="1"/>
</dbReference>
<dbReference type="SUPFAM" id="SSF56563">
    <property type="entry name" value="Major capsid protein gp5"/>
    <property type="match status" value="1"/>
</dbReference>
<feature type="domain" description="Prohead serine protease" evidence="5">
    <location>
        <begin position="14"/>
        <end position="145"/>
    </location>
</feature>
<gene>
    <name evidence="7" type="ORF">H0485_13590</name>
</gene>
<reference evidence="7 8" key="1">
    <citation type="submission" date="2020-07" db="EMBL/GenBank/DDBJ databases">
        <title>Pseudogemmobacter sp. nov., isolated from poultry manure in Taiwan.</title>
        <authorList>
            <person name="Lin S.-Y."/>
            <person name="Tang Y.-S."/>
            <person name="Young C.-C."/>
        </authorList>
    </citation>
    <scope>NUCLEOTIDE SEQUENCE [LARGE SCALE GENOMIC DNA]</scope>
    <source>
        <strain evidence="7 8">CC-YST710</strain>
    </source>
</reference>
<dbReference type="NCBIfam" id="TIGR01543">
    <property type="entry name" value="proheadase_HK97"/>
    <property type="match status" value="1"/>
</dbReference>
<dbReference type="InterPro" id="IPR006433">
    <property type="entry name" value="Prohead_protease"/>
</dbReference>
<feature type="domain" description="Phage capsid-like C-terminal" evidence="6">
    <location>
        <begin position="241"/>
        <end position="469"/>
    </location>
</feature>
<evidence type="ECO:0000313" key="8">
    <source>
        <dbReference type="Proteomes" id="UP001198571"/>
    </source>
</evidence>
<evidence type="ECO:0000313" key="7">
    <source>
        <dbReference type="EMBL" id="MCB5411027.1"/>
    </source>
</evidence>
<evidence type="ECO:0000259" key="5">
    <source>
        <dbReference type="Pfam" id="PF04586"/>
    </source>
</evidence>
<comment type="subcellular location">
    <subcellularLocation>
        <location evidence="1">Virion</location>
    </subcellularLocation>
</comment>
<evidence type="ECO:0000256" key="1">
    <source>
        <dbReference type="ARBA" id="ARBA00004328"/>
    </source>
</evidence>
<name>A0ABS8CNS3_9RHOB</name>
<dbReference type="NCBIfam" id="TIGR01554">
    <property type="entry name" value="major_cap_HK97"/>
    <property type="match status" value="1"/>
</dbReference>
<dbReference type="Proteomes" id="UP001198571">
    <property type="component" value="Unassembled WGS sequence"/>
</dbReference>
<protein>
    <submittedName>
        <fullName evidence="7">Phage major capsid protein</fullName>
    </submittedName>
</protein>
<dbReference type="EMBL" id="JACDXX010000012">
    <property type="protein sequence ID" value="MCB5411027.1"/>
    <property type="molecule type" value="Genomic_DNA"/>
</dbReference>
<dbReference type="InterPro" id="IPR054613">
    <property type="entry name" value="Peptidase_S78_dom"/>
</dbReference>
<evidence type="ECO:0000256" key="3">
    <source>
        <dbReference type="ARBA" id="ARBA00022670"/>
    </source>
</evidence>
<keyword evidence="4" id="KW-0378">Hydrolase</keyword>
<dbReference type="Pfam" id="PF05065">
    <property type="entry name" value="Phage_capsid"/>
    <property type="match status" value="1"/>
</dbReference>
<sequence>MLRLDFKAALSVTDEGAIEGLASVFGTADRGGDVVHKGAFAQVKFPIAMLDNHDQTKVIGVWSEGIETPEGLRVKGQFTMSDPAALIVRDKVKMGAMGGLSIGYRALNAPRRKGGGRDLRAVDLAEISVVGVPMHPGARITLAKSAEQQKGDHMDPEELEKALQGVETKAIGAIAPALAEALKPLTARLDGIEAKSNRPGGEGGGTEVTLERKAFQSYLKFGDRAPELDLKALTMVSDGQGGYLAPPEFSAEIIRDLVEFSPLHSLASVRGTSAPSVVYPTRKPFGNAVWDDEIDETTESPTKDIFGMTELTLRGMSTFVDISNVLMQDAPEVETEVRAALAEDYAKKGSVAFVNGNGVTQPEGVMVNSKIAKTKNGHATNLSADALINLLYAMPANYRNAGAWAMNGTTLGAIRKLKDGDGRFLWQPSYQAGQPEMILGRPVVEVLDMPDIAAGAFPILYGDFSGYVMWAEDSHIIPTPGNTVDLRAVDAFIRELCARFHVQEIAYDKTFAGVIMADQVEAGLPAVEMRQG</sequence>
<proteinExistence type="predicted"/>
<dbReference type="Gene3D" id="3.30.2320.10">
    <property type="entry name" value="hypothetical protein PF0899 domain"/>
    <property type="match status" value="1"/>
</dbReference>
<evidence type="ECO:0000259" key="6">
    <source>
        <dbReference type="Pfam" id="PF05065"/>
    </source>
</evidence>
<dbReference type="Pfam" id="PF04586">
    <property type="entry name" value="Peptidase_S78"/>
    <property type="match status" value="1"/>
</dbReference>
<organism evidence="7 8">
    <name type="scientific">Pseudogemmobacter faecipullorum</name>
    <dbReference type="NCBI Taxonomy" id="2755041"/>
    <lineage>
        <taxon>Bacteria</taxon>
        <taxon>Pseudomonadati</taxon>
        <taxon>Pseudomonadota</taxon>
        <taxon>Alphaproteobacteria</taxon>
        <taxon>Rhodobacterales</taxon>
        <taxon>Paracoccaceae</taxon>
        <taxon>Pseudogemmobacter</taxon>
    </lineage>
</organism>
<evidence type="ECO:0000256" key="4">
    <source>
        <dbReference type="ARBA" id="ARBA00022801"/>
    </source>
</evidence>
<evidence type="ECO:0000256" key="2">
    <source>
        <dbReference type="ARBA" id="ARBA00022612"/>
    </source>
</evidence>
<accession>A0ABS8CNS3</accession>
<dbReference type="InterPro" id="IPR054612">
    <property type="entry name" value="Phage_capsid-like_C"/>
</dbReference>
<dbReference type="InterPro" id="IPR024455">
    <property type="entry name" value="Phage_capsid"/>
</dbReference>